<keyword evidence="1" id="KW-0479">Metal-binding</keyword>
<reference evidence="4 5" key="1">
    <citation type="journal article" date="2019" name="Genome Biol. Evol.">
        <title>Insights into the evolution of the New World diploid cottons (Gossypium, subgenus Houzingenia) based on genome sequencing.</title>
        <authorList>
            <person name="Grover C.E."/>
            <person name="Arick M.A. 2nd"/>
            <person name="Thrash A."/>
            <person name="Conover J.L."/>
            <person name="Sanders W.S."/>
            <person name="Peterson D.G."/>
            <person name="Frelichowski J.E."/>
            <person name="Scheffler J.A."/>
            <person name="Scheffler B.E."/>
            <person name="Wendel J.F."/>
        </authorList>
    </citation>
    <scope>NUCLEOTIDE SEQUENCE [LARGE SCALE GENOMIC DNA]</scope>
    <source>
        <strain evidence="4">8</strain>
        <tissue evidence="4">Leaf</tissue>
    </source>
</reference>
<name>A0A7J8PND7_GOSRA</name>
<proteinExistence type="predicted"/>
<dbReference type="InterPro" id="IPR001878">
    <property type="entry name" value="Znf_CCHC"/>
</dbReference>
<dbReference type="AlphaFoldDB" id="A0A7J8PND7"/>
<evidence type="ECO:0000313" key="4">
    <source>
        <dbReference type="EMBL" id="MBA0590799.1"/>
    </source>
</evidence>
<dbReference type="SUPFAM" id="SSF57756">
    <property type="entry name" value="Retrovirus zinc finger-like domains"/>
    <property type="match status" value="1"/>
</dbReference>
<comment type="caution">
    <text evidence="4">The sequence shown here is derived from an EMBL/GenBank/DDBJ whole genome shotgun (WGS) entry which is preliminary data.</text>
</comment>
<feature type="non-terminal residue" evidence="4">
    <location>
        <position position="90"/>
    </location>
</feature>
<feature type="region of interest" description="Disordered" evidence="2">
    <location>
        <begin position="26"/>
        <end position="62"/>
    </location>
</feature>
<dbReference type="EMBL" id="JABEZZ010000007">
    <property type="protein sequence ID" value="MBA0590799.1"/>
    <property type="molecule type" value="Genomic_DNA"/>
</dbReference>
<dbReference type="InterPro" id="IPR036875">
    <property type="entry name" value="Znf_CCHC_sf"/>
</dbReference>
<keyword evidence="1" id="KW-0862">Zinc</keyword>
<evidence type="ECO:0000259" key="3">
    <source>
        <dbReference type="PROSITE" id="PS50158"/>
    </source>
</evidence>
<protein>
    <recommendedName>
        <fullName evidence="3">CCHC-type domain-containing protein</fullName>
    </recommendedName>
</protein>
<keyword evidence="1" id="KW-0863">Zinc-finger</keyword>
<gene>
    <name evidence="4" type="ORF">Gorai_019491</name>
</gene>
<dbReference type="Proteomes" id="UP000593578">
    <property type="component" value="Unassembled WGS sequence"/>
</dbReference>
<evidence type="ECO:0000256" key="1">
    <source>
        <dbReference type="PROSITE-ProRule" id="PRU00047"/>
    </source>
</evidence>
<feature type="domain" description="CCHC-type" evidence="3">
    <location>
        <begin position="68"/>
        <end position="82"/>
    </location>
</feature>
<dbReference type="GO" id="GO:0003676">
    <property type="term" value="F:nucleic acid binding"/>
    <property type="evidence" value="ECO:0007669"/>
    <property type="project" value="InterPro"/>
</dbReference>
<accession>A0A7J8PND7</accession>
<dbReference type="GO" id="GO:0008270">
    <property type="term" value="F:zinc ion binding"/>
    <property type="evidence" value="ECO:0007669"/>
    <property type="project" value="UniProtKB-KW"/>
</dbReference>
<organism evidence="4 5">
    <name type="scientific">Gossypium raimondii</name>
    <name type="common">Peruvian cotton</name>
    <name type="synonym">Gossypium klotzschianum subsp. raimondii</name>
    <dbReference type="NCBI Taxonomy" id="29730"/>
    <lineage>
        <taxon>Eukaryota</taxon>
        <taxon>Viridiplantae</taxon>
        <taxon>Streptophyta</taxon>
        <taxon>Embryophyta</taxon>
        <taxon>Tracheophyta</taxon>
        <taxon>Spermatophyta</taxon>
        <taxon>Magnoliopsida</taxon>
        <taxon>eudicotyledons</taxon>
        <taxon>Gunneridae</taxon>
        <taxon>Pentapetalae</taxon>
        <taxon>rosids</taxon>
        <taxon>malvids</taxon>
        <taxon>Malvales</taxon>
        <taxon>Malvaceae</taxon>
        <taxon>Malvoideae</taxon>
        <taxon>Gossypium</taxon>
    </lineage>
</organism>
<evidence type="ECO:0000256" key="2">
    <source>
        <dbReference type="SAM" id="MobiDB-lite"/>
    </source>
</evidence>
<sequence length="90" mass="10293">KDTYLKAYEYDLQPINRSHEWTKSGIEPVLPPIEKTMPSKPKKNRRKAKNEPKKVKSGQLNRASLIMRCRKCGGEGHNKRSCIQPNTTGT</sequence>
<dbReference type="PROSITE" id="PS50158">
    <property type="entry name" value="ZF_CCHC"/>
    <property type="match status" value="1"/>
</dbReference>
<evidence type="ECO:0000313" key="5">
    <source>
        <dbReference type="Proteomes" id="UP000593578"/>
    </source>
</evidence>
<feature type="non-terminal residue" evidence="4">
    <location>
        <position position="1"/>
    </location>
</feature>